<keyword evidence="4" id="KW-1185">Reference proteome</keyword>
<dbReference type="Proteomes" id="UP001152795">
    <property type="component" value="Unassembled WGS sequence"/>
</dbReference>
<sequence length="1234" mass="139388">MYKSSFQSSRLADRRYKQMLEDEQKCLARNKKLLEDIDRLEEQMTYFSNECKQDEEKLNQAKNKFMQYVKSVYPKWTEDVKKWQELKQRSPKDVEQKLHSTPYRNHHSFTEFERSPSHSVPDSKKNYGGSLEYPRDRMGNSRDNVGFGRADIGHHMDMNGSYMGRTGYPKGTTGHSRDMMGYSNDRMGSSTGRMACSRDINPRSFRETTQLSWDEMGFSRGYPRNDIGYPRMYNGGPWMYPQNTPLDMFPHSAHPYFAPVPYGVPRWSTPGYDHWSNPHGRSHENNGTDERQGFSGDDKERPHNVSFERDERGQREGMPSEVLPNTRNGKLYPDERNECYPDERNERYANQRPRDINSFHKEDFTDRHSAENVLDRYPADYLNRPPSDATRQYHHPGQTLGRSNQEADRQKNKRGDENYERDIDPRTLPQRRLEQETENYGPSFRGQGRSQELFNDSGPRFRPQERSQELFNDRERSQRNDRKAMDDDDQRDIQQKHDGLFKEEQTDRTRISAMKVNKPDGHEYLGEPIRDTRLMQLRSEGSGYCSREAMNTDSISLPTIHQYEGDPRDIFSDISDSEPLNEDSRGVSKQSKVQNNISCSDALKQDDTSRIHSQGSKAKDYSDISKNQSPSQDGSSRVKGKHSEGKDPQEFKPKVSKGKKVESSVPGNDRGLLKREVSESKSSVVEDLIGDDLSDFEVSEREFSDDDLERKEPLSENLISENVKRKSEGLTRHKIGDISEGVVDVTGVKDRRKNQGGLINENMAKSKEVAQSDISFENMAGDREKSGHPNESMSQHKEARESVPPTEKGSKELSEILDRARGTDSSKEDVLQQNNDDDKNFSHEGGMSHSSDESIPEELAKTDSDNTSSKRMTDTKVSESKVKADAANIEGLKVGSIQDEKHDAKNTGEAKGDSFNGGGNLNEHQELTKTKSVINTEKDLEEDSRSESREAALSVEGNKGKPGESVDKESDGEIVSEDEKSKSGVLEEVSFSSVESSSESVPVQEKSTSKRSKSKTKESMSYSEDFEDEKSIKSIPLTQSAAYQKMLSTVDVSDEGDDLEADFLEGTMSEANTTAQSTHNMPQTLQDSGTTSQINLPAKPSKSKPTLSLFSSSEKDDFGNSFGNEGVGVLAPSWKSSEGTLSPPLSPDTGDYVPTVSGKVEDKQEVGKGEKEVLPVDENKDEKVETGKKLQESDTKARIQAGFWNNSDSESEVDLQISHGGNDNNDDDDFDFYS</sequence>
<protein>
    <submittedName>
        <fullName evidence="3">Uncharacterized protein</fullName>
    </submittedName>
</protein>
<feature type="compositionally biased region" description="Basic and acidic residues" evidence="2">
    <location>
        <begin position="898"/>
        <end position="912"/>
    </location>
</feature>
<feature type="compositionally biased region" description="Basic and acidic residues" evidence="2">
    <location>
        <begin position="281"/>
        <end position="315"/>
    </location>
</feature>
<feature type="compositionally biased region" description="Basic and acidic residues" evidence="2">
    <location>
        <begin position="780"/>
        <end position="801"/>
    </location>
</feature>
<feature type="region of interest" description="Disordered" evidence="2">
    <location>
        <begin position="275"/>
        <end position="498"/>
    </location>
</feature>
<feature type="region of interest" description="Disordered" evidence="2">
    <location>
        <begin position="750"/>
        <end position="1034"/>
    </location>
</feature>
<evidence type="ECO:0000256" key="1">
    <source>
        <dbReference type="SAM" id="Coils"/>
    </source>
</evidence>
<feature type="coiled-coil region" evidence="1">
    <location>
        <begin position="23"/>
        <end position="57"/>
    </location>
</feature>
<feature type="compositionally biased region" description="Basic and acidic residues" evidence="2">
    <location>
        <begin position="405"/>
        <end position="435"/>
    </location>
</feature>
<keyword evidence="1" id="KW-0175">Coiled coil</keyword>
<feature type="compositionally biased region" description="Polar residues" evidence="2">
    <location>
        <begin position="1073"/>
        <end position="1095"/>
    </location>
</feature>
<accession>A0A6S7H0S6</accession>
<feature type="compositionally biased region" description="Basic and acidic residues" evidence="2">
    <location>
        <begin position="698"/>
        <end position="714"/>
    </location>
</feature>
<feature type="compositionally biased region" description="Basic and acidic residues" evidence="2">
    <location>
        <begin position="871"/>
        <end position="884"/>
    </location>
</feature>
<feature type="region of interest" description="Disordered" evidence="2">
    <location>
        <begin position="1133"/>
        <end position="1234"/>
    </location>
</feature>
<feature type="compositionally biased region" description="Basic and acidic residues" evidence="2">
    <location>
        <begin position="641"/>
        <end position="653"/>
    </location>
</feature>
<feature type="region of interest" description="Disordered" evidence="2">
    <location>
        <begin position="549"/>
        <end position="715"/>
    </location>
</feature>
<feature type="region of interest" description="Disordered" evidence="2">
    <location>
        <begin position="105"/>
        <end position="141"/>
    </location>
</feature>
<feature type="compositionally biased region" description="Polar residues" evidence="2">
    <location>
        <begin position="1103"/>
        <end position="1112"/>
    </location>
</feature>
<feature type="compositionally biased region" description="Low complexity" evidence="2">
    <location>
        <begin position="983"/>
        <end position="1006"/>
    </location>
</feature>
<evidence type="ECO:0000313" key="3">
    <source>
        <dbReference type="EMBL" id="CAB3996192.1"/>
    </source>
</evidence>
<reference evidence="3" key="1">
    <citation type="submission" date="2020-04" db="EMBL/GenBank/DDBJ databases">
        <authorList>
            <person name="Alioto T."/>
            <person name="Alioto T."/>
            <person name="Gomez Garrido J."/>
        </authorList>
    </citation>
    <scope>NUCLEOTIDE SEQUENCE</scope>
    <source>
        <strain evidence="3">A484AB</strain>
    </source>
</reference>
<dbReference type="OrthoDB" id="5978119at2759"/>
<feature type="compositionally biased region" description="Basic and acidic residues" evidence="2">
    <location>
        <begin position="462"/>
        <end position="498"/>
    </location>
</feature>
<feature type="compositionally biased region" description="Acidic residues" evidence="2">
    <location>
        <begin position="688"/>
        <end position="697"/>
    </location>
</feature>
<proteinExistence type="predicted"/>
<dbReference type="AlphaFoldDB" id="A0A6S7H0S6"/>
<evidence type="ECO:0000256" key="2">
    <source>
        <dbReference type="SAM" id="MobiDB-lite"/>
    </source>
</evidence>
<feature type="compositionally biased region" description="Polar residues" evidence="2">
    <location>
        <begin position="624"/>
        <end position="635"/>
    </location>
</feature>
<comment type="caution">
    <text evidence="3">The sequence shown here is derived from an EMBL/GenBank/DDBJ whole genome shotgun (WGS) entry which is preliminary data.</text>
</comment>
<feature type="compositionally biased region" description="Polar residues" evidence="2">
    <location>
        <begin position="549"/>
        <end position="559"/>
    </location>
</feature>
<gene>
    <name evidence="3" type="ORF">PACLA_8A075442A</name>
</gene>
<feature type="compositionally biased region" description="Basic and acidic residues" evidence="2">
    <location>
        <begin position="958"/>
        <end position="982"/>
    </location>
</feature>
<name>A0A6S7H0S6_PARCT</name>
<evidence type="ECO:0000313" key="4">
    <source>
        <dbReference type="Proteomes" id="UP001152795"/>
    </source>
</evidence>
<feature type="compositionally biased region" description="Basic and acidic residues" evidence="2">
    <location>
        <begin position="1159"/>
        <end position="1197"/>
    </location>
</feature>
<feature type="region of interest" description="Disordered" evidence="2">
    <location>
        <begin position="1073"/>
        <end position="1113"/>
    </location>
</feature>
<feature type="compositionally biased region" description="Basic and acidic residues" evidence="2">
    <location>
        <begin position="108"/>
        <end position="125"/>
    </location>
</feature>
<feature type="compositionally biased region" description="Acidic residues" evidence="2">
    <location>
        <begin position="1224"/>
        <end position="1234"/>
    </location>
</feature>
<feature type="compositionally biased region" description="Polar residues" evidence="2">
    <location>
        <begin position="587"/>
        <end position="599"/>
    </location>
</feature>
<feature type="compositionally biased region" description="Basic and acidic residues" evidence="2">
    <location>
        <begin position="332"/>
        <end position="378"/>
    </location>
</feature>
<dbReference type="EMBL" id="CACRXK020002819">
    <property type="protein sequence ID" value="CAB3996192.1"/>
    <property type="molecule type" value="Genomic_DNA"/>
</dbReference>
<organism evidence="3 4">
    <name type="scientific">Paramuricea clavata</name>
    <name type="common">Red gorgonian</name>
    <name type="synonym">Violescent sea-whip</name>
    <dbReference type="NCBI Taxonomy" id="317549"/>
    <lineage>
        <taxon>Eukaryota</taxon>
        <taxon>Metazoa</taxon>
        <taxon>Cnidaria</taxon>
        <taxon>Anthozoa</taxon>
        <taxon>Octocorallia</taxon>
        <taxon>Malacalcyonacea</taxon>
        <taxon>Plexauridae</taxon>
        <taxon>Paramuricea</taxon>
    </lineage>
</organism>
<feature type="compositionally biased region" description="Basic and acidic residues" evidence="2">
    <location>
        <begin position="808"/>
        <end position="842"/>
    </location>
</feature>